<reference evidence="1" key="1">
    <citation type="submission" date="2014-12" db="EMBL/GenBank/DDBJ databases">
        <title>Insight into the proteome of Arion vulgaris.</title>
        <authorList>
            <person name="Aradska J."/>
            <person name="Bulat T."/>
            <person name="Smidak R."/>
            <person name="Sarate P."/>
            <person name="Gangsoo J."/>
            <person name="Sialana F."/>
            <person name="Bilban M."/>
            <person name="Lubec G."/>
        </authorList>
    </citation>
    <scope>NUCLEOTIDE SEQUENCE</scope>
    <source>
        <tissue evidence="1">Skin</tissue>
    </source>
</reference>
<feature type="non-terminal residue" evidence="1">
    <location>
        <position position="1"/>
    </location>
</feature>
<dbReference type="AlphaFoldDB" id="A0A0B7BI76"/>
<proteinExistence type="predicted"/>
<evidence type="ECO:0000313" key="1">
    <source>
        <dbReference type="EMBL" id="CEK93034.1"/>
    </source>
</evidence>
<gene>
    <name evidence="1" type="primary">ORF191685</name>
</gene>
<sequence>RFDFFRLPYVFQCNEISSCLLYSYKDNMYASYYHNKFHSGHGIFFRTQQLSGWSNHSWVPEKVMGSKGGWNDIDHIRHRVLTVNKKYRPKQCIPQYTSSYEKRVVPLKSVNARLHGEEHQSNGKTGFHAKIRSTISGKFTAGDCKKKKKKSSFIILMNVSMCPDHESALNGSQLETNSLQI</sequence>
<dbReference type="EMBL" id="HACG01046169">
    <property type="protein sequence ID" value="CEK93034.1"/>
    <property type="molecule type" value="Transcribed_RNA"/>
</dbReference>
<organism evidence="1">
    <name type="scientific">Arion vulgaris</name>
    <dbReference type="NCBI Taxonomy" id="1028688"/>
    <lineage>
        <taxon>Eukaryota</taxon>
        <taxon>Metazoa</taxon>
        <taxon>Spiralia</taxon>
        <taxon>Lophotrochozoa</taxon>
        <taxon>Mollusca</taxon>
        <taxon>Gastropoda</taxon>
        <taxon>Heterobranchia</taxon>
        <taxon>Euthyneura</taxon>
        <taxon>Panpulmonata</taxon>
        <taxon>Eupulmonata</taxon>
        <taxon>Stylommatophora</taxon>
        <taxon>Helicina</taxon>
        <taxon>Arionoidea</taxon>
        <taxon>Arionidae</taxon>
        <taxon>Arion</taxon>
    </lineage>
</organism>
<protein>
    <submittedName>
        <fullName evidence="1">Uncharacterized protein</fullName>
    </submittedName>
</protein>
<accession>A0A0B7BI76</accession>
<name>A0A0B7BI76_9EUPU</name>